<sequence length="240" mass="26703">MGSLCCCLSPDHLEDYLPYQSATIIRECPCVRCCMRWFFSTQHYSTNFDELDHQENIFPSQVSSASGAGSVGGSSSLDTSIPEVFQAPPTPLPYDSDPRYLRSIGRDGLNYRRDKSGMSQMSGGEGQPLRHSNSDGGLGGTALQRRFGNSGGLDLEEQTQGLKLERTSLSSKAFPRVESALSMLDDEDVCPTCLDGYTVENPRITTECGHYFHLSCIYEWMERSNHCPLCDKDMVFDENF</sequence>
<keyword evidence="4" id="KW-0479">Metal-binding</keyword>
<dbReference type="SMART" id="SM00184">
    <property type="entry name" value="RING"/>
    <property type="match status" value="1"/>
</dbReference>
<evidence type="ECO:0000256" key="7">
    <source>
        <dbReference type="ARBA" id="ARBA00022833"/>
    </source>
</evidence>
<dbReference type="InterPro" id="IPR013083">
    <property type="entry name" value="Znf_RING/FYVE/PHD"/>
</dbReference>
<evidence type="ECO:0000313" key="13">
    <source>
        <dbReference type="Proteomes" id="UP000006727"/>
    </source>
</evidence>
<dbReference type="Gramene" id="Pp3c24_11700V3.2">
    <property type="protein sequence ID" value="Pp3c24_11700V3.2"/>
    <property type="gene ID" value="Pp3c24_11700"/>
</dbReference>
<keyword evidence="6" id="KW-0833">Ubl conjugation pathway</keyword>
<dbReference type="KEGG" id="ppp:112276986"/>
<evidence type="ECO:0000256" key="9">
    <source>
        <dbReference type="SAM" id="MobiDB-lite"/>
    </source>
</evidence>
<comment type="catalytic activity">
    <reaction evidence="1">
        <text>S-ubiquitinyl-[E2 ubiquitin-conjugating enzyme]-L-cysteine + [acceptor protein]-L-lysine = [E2 ubiquitin-conjugating enzyme]-L-cysteine + N(6)-ubiquitinyl-[acceptor protein]-L-lysine.</text>
        <dbReference type="EC" id="2.3.2.27"/>
    </reaction>
</comment>
<dbReference type="PROSITE" id="PS50089">
    <property type="entry name" value="ZF_RING_2"/>
    <property type="match status" value="1"/>
</dbReference>
<dbReference type="Gramene" id="Pp3c24_11700V3.1">
    <property type="protein sequence ID" value="Pp3c24_11700V3.1"/>
    <property type="gene ID" value="Pp3c24_11700"/>
</dbReference>
<evidence type="ECO:0000256" key="4">
    <source>
        <dbReference type="ARBA" id="ARBA00022723"/>
    </source>
</evidence>
<proteinExistence type="predicted"/>
<evidence type="ECO:0000259" key="10">
    <source>
        <dbReference type="PROSITE" id="PS50089"/>
    </source>
</evidence>
<keyword evidence="13" id="KW-1185">Reference proteome</keyword>
<reference evidence="11 13" key="2">
    <citation type="journal article" date="2018" name="Plant J.">
        <title>The Physcomitrella patens chromosome-scale assembly reveals moss genome structure and evolution.</title>
        <authorList>
            <person name="Lang D."/>
            <person name="Ullrich K.K."/>
            <person name="Murat F."/>
            <person name="Fuchs J."/>
            <person name="Jenkins J."/>
            <person name="Haas F.B."/>
            <person name="Piednoel M."/>
            <person name="Gundlach H."/>
            <person name="Van Bel M."/>
            <person name="Meyberg R."/>
            <person name="Vives C."/>
            <person name="Morata J."/>
            <person name="Symeonidi A."/>
            <person name="Hiss M."/>
            <person name="Muchero W."/>
            <person name="Kamisugi Y."/>
            <person name="Saleh O."/>
            <person name="Blanc G."/>
            <person name="Decker E.L."/>
            <person name="van Gessel N."/>
            <person name="Grimwood J."/>
            <person name="Hayes R.D."/>
            <person name="Graham S.W."/>
            <person name="Gunter L.E."/>
            <person name="McDaniel S.F."/>
            <person name="Hoernstein S.N.W."/>
            <person name="Larsson A."/>
            <person name="Li F.W."/>
            <person name="Perroud P.F."/>
            <person name="Phillips J."/>
            <person name="Ranjan P."/>
            <person name="Rokshar D.S."/>
            <person name="Rothfels C.J."/>
            <person name="Schneider L."/>
            <person name="Shu S."/>
            <person name="Stevenson D.W."/>
            <person name="Thummler F."/>
            <person name="Tillich M."/>
            <person name="Villarreal Aguilar J.C."/>
            <person name="Widiez T."/>
            <person name="Wong G.K."/>
            <person name="Wymore A."/>
            <person name="Zhang Y."/>
            <person name="Zimmer A.D."/>
            <person name="Quatrano R.S."/>
            <person name="Mayer K.F.X."/>
            <person name="Goodstein D."/>
            <person name="Casacuberta J.M."/>
            <person name="Vandepoele K."/>
            <person name="Reski R."/>
            <person name="Cuming A.C."/>
            <person name="Tuskan G.A."/>
            <person name="Maumus F."/>
            <person name="Salse J."/>
            <person name="Schmutz J."/>
            <person name="Rensing S.A."/>
        </authorList>
    </citation>
    <scope>NUCLEOTIDE SEQUENCE [LARGE SCALE GENOMIC DNA]</scope>
    <source>
        <strain evidence="12 13">cv. Gransden 2004</strain>
    </source>
</reference>
<feature type="region of interest" description="Disordered" evidence="9">
    <location>
        <begin position="61"/>
        <end position="154"/>
    </location>
</feature>
<dbReference type="OrthoDB" id="8062037at2759"/>
<accession>A0A2K1IGE1</accession>
<dbReference type="EMBL" id="ABEU02000024">
    <property type="protein sequence ID" value="PNR28345.1"/>
    <property type="molecule type" value="Genomic_DNA"/>
</dbReference>
<reference evidence="12" key="3">
    <citation type="submission" date="2020-12" db="UniProtKB">
        <authorList>
            <consortium name="EnsemblPlants"/>
        </authorList>
    </citation>
    <scope>IDENTIFICATION</scope>
</reference>
<dbReference type="RefSeq" id="XP_024364635.1">
    <property type="nucleotide sequence ID" value="XM_024508867.2"/>
</dbReference>
<dbReference type="CDD" id="cd23116">
    <property type="entry name" value="RING-H2_AIRP1-like"/>
    <property type="match status" value="1"/>
</dbReference>
<dbReference type="SUPFAM" id="SSF57850">
    <property type="entry name" value="RING/U-box"/>
    <property type="match status" value="1"/>
</dbReference>
<dbReference type="PANTHER" id="PTHR46463">
    <property type="entry name" value="ZINC FINGER, RING/FYVE/PHD-TYPE"/>
    <property type="match status" value="1"/>
</dbReference>
<evidence type="ECO:0000256" key="8">
    <source>
        <dbReference type="PROSITE-ProRule" id="PRU00175"/>
    </source>
</evidence>
<dbReference type="EnsemblPlants" id="Pp3c24_11700V3.1">
    <property type="protein sequence ID" value="Pp3c24_11700V3.1"/>
    <property type="gene ID" value="Pp3c24_11700"/>
</dbReference>
<evidence type="ECO:0000256" key="5">
    <source>
        <dbReference type="ARBA" id="ARBA00022771"/>
    </source>
</evidence>
<dbReference type="OMA" id="VFMFSEY"/>
<name>A0A2K1IGE1_PHYPA</name>
<dbReference type="Pfam" id="PF13639">
    <property type="entry name" value="zf-RING_2"/>
    <property type="match status" value="1"/>
</dbReference>
<evidence type="ECO:0000313" key="12">
    <source>
        <dbReference type="EnsemblPlants" id="Pp3c24_11700V3.1"/>
    </source>
</evidence>
<dbReference type="Gene3D" id="3.30.40.10">
    <property type="entry name" value="Zinc/RING finger domain, C3HC4 (zinc finger)"/>
    <property type="match status" value="1"/>
</dbReference>
<dbReference type="Proteomes" id="UP000006727">
    <property type="component" value="Chromosome 24"/>
</dbReference>
<dbReference type="PaxDb" id="3218-PP1S16_275V6.2"/>
<dbReference type="EC" id="2.3.2.27" evidence="2"/>
<evidence type="ECO:0000256" key="6">
    <source>
        <dbReference type="ARBA" id="ARBA00022786"/>
    </source>
</evidence>
<reference evidence="11 13" key="1">
    <citation type="journal article" date="2008" name="Science">
        <title>The Physcomitrella genome reveals evolutionary insights into the conquest of land by plants.</title>
        <authorList>
            <person name="Rensing S."/>
            <person name="Lang D."/>
            <person name="Zimmer A."/>
            <person name="Terry A."/>
            <person name="Salamov A."/>
            <person name="Shapiro H."/>
            <person name="Nishiyama T."/>
            <person name="Perroud P.-F."/>
            <person name="Lindquist E."/>
            <person name="Kamisugi Y."/>
            <person name="Tanahashi T."/>
            <person name="Sakakibara K."/>
            <person name="Fujita T."/>
            <person name="Oishi K."/>
            <person name="Shin-I T."/>
            <person name="Kuroki Y."/>
            <person name="Toyoda A."/>
            <person name="Suzuki Y."/>
            <person name="Hashimoto A."/>
            <person name="Yamaguchi K."/>
            <person name="Sugano A."/>
            <person name="Kohara Y."/>
            <person name="Fujiyama A."/>
            <person name="Anterola A."/>
            <person name="Aoki S."/>
            <person name="Ashton N."/>
            <person name="Barbazuk W.B."/>
            <person name="Barker E."/>
            <person name="Bennetzen J."/>
            <person name="Bezanilla M."/>
            <person name="Blankenship R."/>
            <person name="Cho S.H."/>
            <person name="Dutcher S."/>
            <person name="Estelle M."/>
            <person name="Fawcett J.A."/>
            <person name="Gundlach H."/>
            <person name="Hanada K."/>
            <person name="Heyl A."/>
            <person name="Hicks K.A."/>
            <person name="Hugh J."/>
            <person name="Lohr M."/>
            <person name="Mayer K."/>
            <person name="Melkozernov A."/>
            <person name="Murata T."/>
            <person name="Nelson D."/>
            <person name="Pils B."/>
            <person name="Prigge M."/>
            <person name="Reiss B."/>
            <person name="Renner T."/>
            <person name="Rombauts S."/>
            <person name="Rushton P."/>
            <person name="Sanderfoot A."/>
            <person name="Schween G."/>
            <person name="Shiu S.-H."/>
            <person name="Stueber K."/>
            <person name="Theodoulou F.L."/>
            <person name="Tu H."/>
            <person name="Van de Peer Y."/>
            <person name="Verrier P.J."/>
            <person name="Waters E."/>
            <person name="Wood A."/>
            <person name="Yang L."/>
            <person name="Cove D."/>
            <person name="Cuming A."/>
            <person name="Hasebe M."/>
            <person name="Lucas S."/>
            <person name="Mishler D.B."/>
            <person name="Reski R."/>
            <person name="Grigoriev I."/>
            <person name="Quatrano R.S."/>
            <person name="Boore J.L."/>
        </authorList>
    </citation>
    <scope>NUCLEOTIDE SEQUENCE [LARGE SCALE GENOMIC DNA]</scope>
    <source>
        <strain evidence="12 13">cv. Gransden 2004</strain>
    </source>
</reference>
<feature type="domain" description="RING-type" evidence="10">
    <location>
        <begin position="190"/>
        <end position="231"/>
    </location>
</feature>
<keyword evidence="3" id="KW-0808">Transferase</keyword>
<feature type="compositionally biased region" description="Low complexity" evidence="9">
    <location>
        <begin position="62"/>
        <end position="76"/>
    </location>
</feature>
<evidence type="ECO:0000313" key="11">
    <source>
        <dbReference type="EMBL" id="PNR28345.1"/>
    </source>
</evidence>
<dbReference type="STRING" id="3218.A0A2K1IGE1"/>
<dbReference type="PANTHER" id="PTHR46463:SF10">
    <property type="entry name" value="OS01G0926200 PROTEIN"/>
    <property type="match status" value="1"/>
</dbReference>
<dbReference type="AlphaFoldDB" id="A0A2K1IGE1"/>
<organism evidence="11">
    <name type="scientific">Physcomitrium patens</name>
    <name type="common">Spreading-leaved earth moss</name>
    <name type="synonym">Physcomitrella patens</name>
    <dbReference type="NCBI Taxonomy" id="3218"/>
    <lineage>
        <taxon>Eukaryota</taxon>
        <taxon>Viridiplantae</taxon>
        <taxon>Streptophyta</taxon>
        <taxon>Embryophyta</taxon>
        <taxon>Bryophyta</taxon>
        <taxon>Bryophytina</taxon>
        <taxon>Bryopsida</taxon>
        <taxon>Funariidae</taxon>
        <taxon>Funariales</taxon>
        <taxon>Funariaceae</taxon>
        <taxon>Physcomitrium</taxon>
    </lineage>
</organism>
<evidence type="ECO:0000256" key="1">
    <source>
        <dbReference type="ARBA" id="ARBA00000900"/>
    </source>
</evidence>
<evidence type="ECO:0000256" key="2">
    <source>
        <dbReference type="ARBA" id="ARBA00012483"/>
    </source>
</evidence>
<dbReference type="GO" id="GO:0061630">
    <property type="term" value="F:ubiquitin protein ligase activity"/>
    <property type="evidence" value="ECO:0007669"/>
    <property type="project" value="UniProtKB-EC"/>
</dbReference>
<dbReference type="InterPro" id="IPR001841">
    <property type="entry name" value="Znf_RING"/>
</dbReference>
<protein>
    <recommendedName>
        <fullName evidence="2">RING-type E3 ubiquitin transferase</fullName>
        <ecNumber evidence="2">2.3.2.27</ecNumber>
    </recommendedName>
</protein>
<gene>
    <name evidence="12" type="primary">LOC112276986</name>
    <name evidence="11" type="ORF">PHYPA_028937</name>
</gene>
<dbReference type="GO" id="GO:0004842">
    <property type="term" value="F:ubiquitin-protein transferase activity"/>
    <property type="evidence" value="ECO:0000318"/>
    <property type="project" value="GO_Central"/>
</dbReference>
<dbReference type="EnsemblPlants" id="Pp3c24_11700V3.2">
    <property type="protein sequence ID" value="Pp3c24_11700V3.2"/>
    <property type="gene ID" value="Pp3c24_11700"/>
</dbReference>
<evidence type="ECO:0000256" key="3">
    <source>
        <dbReference type="ARBA" id="ARBA00022679"/>
    </source>
</evidence>
<dbReference type="GO" id="GO:0008270">
    <property type="term" value="F:zinc ion binding"/>
    <property type="evidence" value="ECO:0007669"/>
    <property type="project" value="UniProtKB-KW"/>
</dbReference>
<dbReference type="GeneID" id="112276986"/>
<keyword evidence="5 8" id="KW-0863">Zinc-finger</keyword>
<keyword evidence="7" id="KW-0862">Zinc</keyword>
<dbReference type="FunCoup" id="A0A2K1IGE1">
    <property type="interactions" value="705"/>
</dbReference>